<proteinExistence type="predicted"/>
<name>A0ABR8D1A0_9NOST</name>
<dbReference type="EMBL" id="JACJSG010000003">
    <property type="protein sequence ID" value="MBD2499538.1"/>
    <property type="molecule type" value="Genomic_DNA"/>
</dbReference>
<protein>
    <submittedName>
        <fullName evidence="1">Uncharacterized protein</fullName>
    </submittedName>
</protein>
<sequence>MITEEDLAQQFNVIIEHTHPRVWELIRHCYVRVITPQLKNKPLPNARYIGIYCPEKLVTALITQKNLLKEVAAYVGLVDVVCLNATNLMRYPMSQIKQNYPHLWLELLWVVSY</sequence>
<organism evidence="1 2">
    <name type="scientific">Anabaena azotica FACHB-119</name>
    <dbReference type="NCBI Taxonomy" id="947527"/>
    <lineage>
        <taxon>Bacteria</taxon>
        <taxon>Bacillati</taxon>
        <taxon>Cyanobacteriota</taxon>
        <taxon>Cyanophyceae</taxon>
        <taxon>Nostocales</taxon>
        <taxon>Nostocaceae</taxon>
        <taxon>Anabaena</taxon>
        <taxon>Anabaena azotica</taxon>
    </lineage>
</organism>
<gene>
    <name evidence="1" type="ORF">H6G83_02710</name>
</gene>
<accession>A0ABR8D1A0</accession>
<reference evidence="1 2" key="1">
    <citation type="journal article" date="2020" name="ISME J.">
        <title>Comparative genomics reveals insights into cyanobacterial evolution and habitat adaptation.</title>
        <authorList>
            <person name="Chen M.Y."/>
            <person name="Teng W.K."/>
            <person name="Zhao L."/>
            <person name="Hu C.X."/>
            <person name="Zhou Y.K."/>
            <person name="Han B.P."/>
            <person name="Song L.R."/>
            <person name="Shu W.S."/>
        </authorList>
    </citation>
    <scope>NUCLEOTIDE SEQUENCE [LARGE SCALE GENOMIC DNA]</scope>
    <source>
        <strain evidence="1 2">FACHB-119</strain>
    </source>
</reference>
<keyword evidence="2" id="KW-1185">Reference proteome</keyword>
<comment type="caution">
    <text evidence="1">The sequence shown here is derived from an EMBL/GenBank/DDBJ whole genome shotgun (WGS) entry which is preliminary data.</text>
</comment>
<dbReference type="RefSeq" id="WP_190466578.1">
    <property type="nucleotide sequence ID" value="NZ_JACJSG010000003.1"/>
</dbReference>
<dbReference type="Proteomes" id="UP000661112">
    <property type="component" value="Unassembled WGS sequence"/>
</dbReference>
<evidence type="ECO:0000313" key="2">
    <source>
        <dbReference type="Proteomes" id="UP000661112"/>
    </source>
</evidence>
<evidence type="ECO:0000313" key="1">
    <source>
        <dbReference type="EMBL" id="MBD2499538.1"/>
    </source>
</evidence>